<dbReference type="PROSITE" id="PS00122">
    <property type="entry name" value="CARBOXYLESTERASE_B_1"/>
    <property type="match status" value="1"/>
</dbReference>
<keyword evidence="9" id="KW-1185">Reference proteome</keyword>
<evidence type="ECO:0000256" key="6">
    <source>
        <dbReference type="RuleBase" id="RU361235"/>
    </source>
</evidence>
<dbReference type="FunFam" id="3.40.50.1820:FF:000029">
    <property type="entry name" value="Acetylcholinesterase"/>
    <property type="match status" value="1"/>
</dbReference>
<feature type="active site" description="Charge relay system" evidence="5">
    <location>
        <position position="428"/>
    </location>
</feature>
<organism evidence="8 9">
    <name type="scientific">Anolis carolinensis</name>
    <name type="common">Green anole</name>
    <name type="synonym">American chameleon</name>
    <dbReference type="NCBI Taxonomy" id="28377"/>
    <lineage>
        <taxon>Eukaryota</taxon>
        <taxon>Metazoa</taxon>
        <taxon>Chordata</taxon>
        <taxon>Craniata</taxon>
        <taxon>Vertebrata</taxon>
        <taxon>Euteleostomi</taxon>
        <taxon>Lepidosauria</taxon>
        <taxon>Squamata</taxon>
        <taxon>Bifurcata</taxon>
        <taxon>Unidentata</taxon>
        <taxon>Episquamata</taxon>
        <taxon>Toxicofera</taxon>
        <taxon>Iguania</taxon>
        <taxon>Dactyloidae</taxon>
        <taxon>Anolis</taxon>
    </lineage>
</organism>
<name>A0A803T8J9_ANOCA</name>
<sequence length="496" mass="54714">LIPPYYPTYSLIQASAGPFNDLAVDTSSGPVKGKTLTVGSGSVRAYLGIPYAEPPLGKLRFQKPLPHQPWNQIFEATDFGNACPQLLLTQTPEAKLWNPNRPLSEDCLFLNIWVPHPQPSVPIPILVWIHGGGFVAGTSSLDLYNGASLAATENVIVASMNYRLGALGFLSLPPAIPGNMGLWDQHLALTWIKQNAAAFGGDPRRVTIFGHSAGAAFVGFHLLSSKSESLFAQAVLQSGAPNAIWGWVSPKKAKNNSFELSQLLGCGEGNENEIVSCLQKKDAMEFPQYETSLFQKNNYILEFIFLVQTKPILTGVTSDEAASMLAFIFPGNNHSLITREQFLETLRNTVRNATEEDIQAVALKYTEESHGLAKYRSALVQSLGDYFFVCPAAEIADQMRKAGSPVYVYLFTHHTSGTVWPEWAKATHGAEVIYLFGSFKAALEANKTHTEADAALSRRIMRYWAEFARTGWSPVRPWSPSAWWCWETLTFMLRPP</sequence>
<dbReference type="EC" id="3.1.1.-" evidence="6"/>
<dbReference type="Proteomes" id="UP000001646">
    <property type="component" value="Chromosome 2"/>
</dbReference>
<reference evidence="8 9" key="1">
    <citation type="submission" date="2009-12" db="EMBL/GenBank/DDBJ databases">
        <title>The Genome Sequence of Anolis carolinensis (Green Anole Lizard).</title>
        <authorList>
            <consortium name="The Genome Sequencing Platform"/>
            <person name="Di Palma F."/>
            <person name="Alfoldi J."/>
            <person name="Heiman D."/>
            <person name="Young S."/>
            <person name="Grabherr M."/>
            <person name="Johnson J."/>
            <person name="Lander E.S."/>
            <person name="Lindblad-Toh K."/>
        </authorList>
    </citation>
    <scope>NUCLEOTIDE SEQUENCE [LARGE SCALE GENOMIC DNA]</scope>
    <source>
        <strain evidence="8 9">JBL SC #1</strain>
    </source>
</reference>
<evidence type="ECO:0000256" key="2">
    <source>
        <dbReference type="ARBA" id="ARBA00022487"/>
    </source>
</evidence>
<dbReference type="Pfam" id="PF00135">
    <property type="entry name" value="COesterase"/>
    <property type="match status" value="1"/>
</dbReference>
<dbReference type="InterPro" id="IPR000997">
    <property type="entry name" value="Cholinesterase"/>
</dbReference>
<dbReference type="SUPFAM" id="SSF53474">
    <property type="entry name" value="alpha/beta-Hydrolases"/>
    <property type="match status" value="1"/>
</dbReference>
<dbReference type="InterPro" id="IPR002018">
    <property type="entry name" value="CarbesteraseB"/>
</dbReference>
<accession>A0A803T8J9</accession>
<protein>
    <recommendedName>
        <fullName evidence="6">Carboxylic ester hydrolase</fullName>
        <ecNumber evidence="6">3.1.1.-</ecNumber>
    </recommendedName>
</protein>
<reference evidence="8" key="3">
    <citation type="submission" date="2025-09" db="UniProtKB">
        <authorList>
            <consortium name="Ensembl"/>
        </authorList>
    </citation>
    <scope>IDENTIFICATION</scope>
</reference>
<dbReference type="PANTHER" id="PTHR43918">
    <property type="entry name" value="ACETYLCHOLINESTERASE"/>
    <property type="match status" value="1"/>
</dbReference>
<evidence type="ECO:0000313" key="9">
    <source>
        <dbReference type="Proteomes" id="UP000001646"/>
    </source>
</evidence>
<keyword evidence="2" id="KW-0719">Serine esterase</keyword>
<evidence type="ECO:0000256" key="5">
    <source>
        <dbReference type="PIRSR" id="PIRSR600997-1"/>
    </source>
</evidence>
<reference evidence="8" key="2">
    <citation type="submission" date="2025-08" db="UniProtKB">
        <authorList>
            <consortium name="Ensembl"/>
        </authorList>
    </citation>
    <scope>IDENTIFICATION</scope>
</reference>
<keyword evidence="3 6" id="KW-0378">Hydrolase</keyword>
<evidence type="ECO:0000256" key="3">
    <source>
        <dbReference type="ARBA" id="ARBA00022801"/>
    </source>
</evidence>
<dbReference type="AlphaFoldDB" id="A0A803T8J9"/>
<dbReference type="InterPro" id="IPR029058">
    <property type="entry name" value="AB_hydrolase_fold"/>
</dbReference>
<comment type="similarity">
    <text evidence="1 6">Belongs to the type-B carboxylesterase/lipase family.</text>
</comment>
<dbReference type="GeneTree" id="ENSGT00940000157023"/>
<feature type="active site" description="Charge relay system" evidence="5">
    <location>
        <position position="320"/>
    </location>
</feature>
<evidence type="ECO:0000259" key="7">
    <source>
        <dbReference type="Pfam" id="PF00135"/>
    </source>
</evidence>
<dbReference type="Ensembl" id="ENSACAT00000042319.1">
    <property type="protein sequence ID" value="ENSACAP00000031539.1"/>
    <property type="gene ID" value="ENSACAG00000040650.1"/>
</dbReference>
<feature type="active site" description="Acyl-ester intermediate" evidence="5">
    <location>
        <position position="212"/>
    </location>
</feature>
<proteinExistence type="inferred from homology"/>
<evidence type="ECO:0000256" key="4">
    <source>
        <dbReference type="ARBA" id="ARBA00023157"/>
    </source>
</evidence>
<feature type="domain" description="Carboxylesterase type B" evidence="7">
    <location>
        <begin position="22"/>
        <end position="471"/>
    </location>
</feature>
<dbReference type="GO" id="GO:0004104">
    <property type="term" value="F:cholinesterase activity"/>
    <property type="evidence" value="ECO:0007669"/>
    <property type="project" value="InterPro"/>
</dbReference>
<evidence type="ECO:0000313" key="8">
    <source>
        <dbReference type="Ensembl" id="ENSACAP00000031539.1"/>
    </source>
</evidence>
<dbReference type="InterPro" id="IPR050654">
    <property type="entry name" value="AChE-related_enzymes"/>
</dbReference>
<keyword evidence="4" id="KW-1015">Disulfide bond</keyword>
<dbReference type="Gene3D" id="3.40.50.1820">
    <property type="entry name" value="alpha/beta hydrolase"/>
    <property type="match status" value="1"/>
</dbReference>
<dbReference type="PRINTS" id="PR00878">
    <property type="entry name" value="CHOLNESTRASE"/>
</dbReference>
<dbReference type="PROSITE" id="PS00941">
    <property type="entry name" value="CARBOXYLESTERASE_B_2"/>
    <property type="match status" value="1"/>
</dbReference>
<dbReference type="InterPro" id="IPR019826">
    <property type="entry name" value="Carboxylesterase_B_AS"/>
</dbReference>
<dbReference type="InterPro" id="IPR019819">
    <property type="entry name" value="Carboxylesterase_B_CS"/>
</dbReference>
<dbReference type="PANTHER" id="PTHR43918:SF4">
    <property type="entry name" value="CARBOXYLIC ESTER HYDROLASE"/>
    <property type="match status" value="1"/>
</dbReference>
<evidence type="ECO:0000256" key="1">
    <source>
        <dbReference type="ARBA" id="ARBA00005964"/>
    </source>
</evidence>